<dbReference type="Pfam" id="PF01986">
    <property type="entry name" value="DUF123"/>
    <property type="match status" value="1"/>
</dbReference>
<dbReference type="PANTHER" id="PTHR37460:SF1">
    <property type="entry name" value="ENDONUCLEASE III"/>
    <property type="match status" value="1"/>
</dbReference>
<dbReference type="AlphaFoldDB" id="A0A285RN25"/>
<keyword evidence="1" id="KW-0540">Nuclease</keyword>
<reference evidence="1 2" key="1">
    <citation type="submission" date="2017-08" db="EMBL/GenBank/DDBJ databases">
        <authorList>
            <person name="de Groot N.N."/>
        </authorList>
    </citation>
    <scope>NUCLEOTIDE SEQUENCE [LARGE SCALE GENOMIC DNA]</scope>
    <source>
        <strain evidence="1 2">USBA 78</strain>
    </source>
</reference>
<evidence type="ECO:0000313" key="1">
    <source>
        <dbReference type="EMBL" id="SOB95490.1"/>
    </source>
</evidence>
<dbReference type="PANTHER" id="PTHR37460">
    <property type="entry name" value="ENDONUCLEASE III"/>
    <property type="match status" value="1"/>
</dbReference>
<accession>A0A285RN25</accession>
<dbReference type="InterPro" id="IPR002837">
    <property type="entry name" value="DUF123"/>
</dbReference>
<dbReference type="Proteomes" id="UP000219068">
    <property type="component" value="Unassembled WGS sequence"/>
</dbReference>
<name>A0A285RN25_9PROT</name>
<proteinExistence type="predicted"/>
<gene>
    <name evidence="1" type="ORF">SAMN05428964_1011615</name>
</gene>
<organism evidence="1 2">
    <name type="scientific">Thalassospira xiamenensis</name>
    <dbReference type="NCBI Taxonomy" id="220697"/>
    <lineage>
        <taxon>Bacteria</taxon>
        <taxon>Pseudomonadati</taxon>
        <taxon>Pseudomonadota</taxon>
        <taxon>Alphaproteobacteria</taxon>
        <taxon>Rhodospirillales</taxon>
        <taxon>Thalassospiraceae</taxon>
        <taxon>Thalassospira</taxon>
    </lineage>
</organism>
<dbReference type="GO" id="GO:0004519">
    <property type="term" value="F:endonuclease activity"/>
    <property type="evidence" value="ECO:0007669"/>
    <property type="project" value="UniProtKB-KW"/>
</dbReference>
<evidence type="ECO:0000313" key="2">
    <source>
        <dbReference type="Proteomes" id="UP000219068"/>
    </source>
</evidence>
<dbReference type="EMBL" id="OBMM01000001">
    <property type="protein sequence ID" value="SOB95490.1"/>
    <property type="molecule type" value="Genomic_DNA"/>
</dbReference>
<keyword evidence="1" id="KW-0255">Endonuclease</keyword>
<protein>
    <submittedName>
        <fullName evidence="1">Uri superfamily endonuclease</fullName>
    </submittedName>
</protein>
<keyword evidence="1" id="KW-0378">Hydrolase</keyword>
<sequence>MTVTKLLADINPETLRQLPKVAGAYILQIELSADLALRNKRFAGAILRQGTYFYCGSANGPGGIAARVKRHCRLDKKLHWHVDELTIGIGRVVAALVVPGGCECDLRMALAAVKGINAPIAGFGSSDCISCPAHLLVAESHAAGVAAMVEASNVSA</sequence>
<dbReference type="CDD" id="cd10441">
    <property type="entry name" value="GIY-YIG_COG1833"/>
    <property type="match status" value="1"/>
</dbReference>